<comment type="caution">
    <text evidence="2">The sequence shown here is derived from an EMBL/GenBank/DDBJ whole genome shotgun (WGS) entry which is preliminary data.</text>
</comment>
<feature type="compositionally biased region" description="Basic and acidic residues" evidence="1">
    <location>
        <begin position="156"/>
        <end position="173"/>
    </location>
</feature>
<accession>A0A162Q525</accession>
<dbReference type="Proteomes" id="UP000076584">
    <property type="component" value="Unassembled WGS sequence"/>
</dbReference>
<dbReference type="AlphaFoldDB" id="A0A162Q525"/>
<feature type="region of interest" description="Disordered" evidence="1">
    <location>
        <begin position="94"/>
        <end position="143"/>
    </location>
</feature>
<sequence>MGGKVWSAEEERVFWRVIVPQSQKRIGTGPAQTKNWEDLAPLMQSIMGIDAKRTYTHLGLFEHFFQNVEKTRVSPNAGVFVREYRQAIKRVNKAKEEERAKKAELNHKNDDVTLMMNEGQDTDSQGGNEQSYHTSETPEVEDQSQDYFENEYNVAKDNKENQPRGRLSAERPRSRVPTFSPYGLAPMANMGLDDDLHGMSAEAPLSAELSILGDTWQSNGRAHAANMGSYNEVAGIQIQLSAEYSPYKGALSRVPKRRNNHRSHPYKGARPQQRGLSSTKGHARIHSQLPQGNTTYYAAPNNHHSAQHYYTPIELGYQAPLREYHDYGYHDEHFQPYPEYHNHPQCDQSHLMGLYDQAPGHLHNSHSHAPRHPMSRGFCDSENWQSPDRNSASMAANYESPEHFGSLWASYNGHSCGSIRGNYVRSESRSSAGRDYDLFIPEHVQRSPSSASGSQQLAP</sequence>
<evidence type="ECO:0000313" key="2">
    <source>
        <dbReference type="EMBL" id="KZL88055.1"/>
    </source>
</evidence>
<dbReference type="EMBL" id="LFIW01000095">
    <property type="protein sequence ID" value="KZL88055.1"/>
    <property type="molecule type" value="Genomic_DNA"/>
</dbReference>
<name>A0A162Q525_COLIC</name>
<evidence type="ECO:0000256" key="1">
    <source>
        <dbReference type="SAM" id="MobiDB-lite"/>
    </source>
</evidence>
<feature type="compositionally biased region" description="Polar residues" evidence="1">
    <location>
        <begin position="122"/>
        <end position="137"/>
    </location>
</feature>
<proteinExistence type="predicted"/>
<feature type="region of interest" description="Disordered" evidence="1">
    <location>
        <begin position="156"/>
        <end position="182"/>
    </location>
</feature>
<keyword evidence="3" id="KW-1185">Reference proteome</keyword>
<gene>
    <name evidence="2" type="ORF">CI238_04056</name>
</gene>
<protein>
    <submittedName>
        <fullName evidence="2">Yhr100cp-like protein</fullName>
    </submittedName>
</protein>
<dbReference type="STRING" id="1573173.A0A162Q525"/>
<reference evidence="2 3" key="1">
    <citation type="submission" date="2015-06" db="EMBL/GenBank/DDBJ databases">
        <title>Survival trade-offs in plant roots during colonization by closely related pathogenic and mutualistic fungi.</title>
        <authorList>
            <person name="Hacquard S."/>
            <person name="Kracher B."/>
            <person name="Hiruma K."/>
            <person name="Weinman A."/>
            <person name="Muench P."/>
            <person name="Garrido Oter R."/>
            <person name="Ver Loren van Themaat E."/>
            <person name="Dallerey J.-F."/>
            <person name="Damm U."/>
            <person name="Henrissat B."/>
            <person name="Lespinet O."/>
            <person name="Thon M."/>
            <person name="Kemen E."/>
            <person name="McHardy A.C."/>
            <person name="Schulze-Lefert P."/>
            <person name="O'Connell R.J."/>
        </authorList>
    </citation>
    <scope>NUCLEOTIDE SEQUENCE [LARGE SCALE GENOMIC DNA]</scope>
    <source>
        <strain evidence="2 3">MAFF 238704</strain>
    </source>
</reference>
<feature type="region of interest" description="Disordered" evidence="1">
    <location>
        <begin position="257"/>
        <end position="280"/>
    </location>
</feature>
<evidence type="ECO:0000313" key="3">
    <source>
        <dbReference type="Proteomes" id="UP000076584"/>
    </source>
</evidence>
<organism evidence="2 3">
    <name type="scientific">Colletotrichum incanum</name>
    <name type="common">Soybean anthracnose fungus</name>
    <dbReference type="NCBI Taxonomy" id="1573173"/>
    <lineage>
        <taxon>Eukaryota</taxon>
        <taxon>Fungi</taxon>
        <taxon>Dikarya</taxon>
        <taxon>Ascomycota</taxon>
        <taxon>Pezizomycotina</taxon>
        <taxon>Sordariomycetes</taxon>
        <taxon>Hypocreomycetidae</taxon>
        <taxon>Glomerellales</taxon>
        <taxon>Glomerellaceae</taxon>
        <taxon>Colletotrichum</taxon>
        <taxon>Colletotrichum spaethianum species complex</taxon>
    </lineage>
</organism>
<feature type="compositionally biased region" description="Basic and acidic residues" evidence="1">
    <location>
        <begin position="94"/>
        <end position="111"/>
    </location>
</feature>
<feature type="compositionally biased region" description="Basic residues" evidence="1">
    <location>
        <begin position="257"/>
        <end position="267"/>
    </location>
</feature>